<dbReference type="OrthoDB" id="10250638at2759"/>
<dbReference type="AlphaFoldDB" id="A0A0M3JEQ8"/>
<keyword evidence="2" id="KW-0677">Repeat</keyword>
<organism evidence="6">
    <name type="scientific">Anisakis simplex</name>
    <name type="common">Herring worm</name>
    <dbReference type="NCBI Taxonomy" id="6269"/>
    <lineage>
        <taxon>Eukaryota</taxon>
        <taxon>Metazoa</taxon>
        <taxon>Ecdysozoa</taxon>
        <taxon>Nematoda</taxon>
        <taxon>Chromadorea</taxon>
        <taxon>Rhabditida</taxon>
        <taxon>Spirurina</taxon>
        <taxon>Ascaridomorpha</taxon>
        <taxon>Ascaridoidea</taxon>
        <taxon>Anisakidae</taxon>
        <taxon>Anisakis</taxon>
        <taxon>Anisakis simplex complex</taxon>
    </lineage>
</organism>
<dbReference type="GO" id="GO:0035721">
    <property type="term" value="P:intraciliary retrograde transport"/>
    <property type="evidence" value="ECO:0007669"/>
    <property type="project" value="InterPro"/>
</dbReference>
<dbReference type="Proteomes" id="UP000267096">
    <property type="component" value="Unassembled WGS sequence"/>
</dbReference>
<evidence type="ECO:0000313" key="5">
    <source>
        <dbReference type="Proteomes" id="UP000267096"/>
    </source>
</evidence>
<reference evidence="4 5" key="2">
    <citation type="submission" date="2018-11" db="EMBL/GenBank/DDBJ databases">
        <authorList>
            <consortium name="Pathogen Informatics"/>
        </authorList>
    </citation>
    <scope>NUCLEOTIDE SEQUENCE [LARGE SCALE GENOMIC DNA]</scope>
</reference>
<feature type="domain" description="WDR19 first beta-propeller" evidence="3">
    <location>
        <begin position="1"/>
        <end position="73"/>
    </location>
</feature>
<sequence length="100" mass="11166">MKWDKDGDILALTNDKTTAVTLWEIGTKKTELLDANMGSKESPTFMAWSHKSPILAVGNNKGNLMIYNHRTSRFHSHHLLQIPSHFLSSSLLSTLNGTIC</sequence>
<dbReference type="InterPro" id="IPR040379">
    <property type="entry name" value="WDR19/dyf-2"/>
</dbReference>
<reference evidence="6" key="1">
    <citation type="submission" date="2017-02" db="UniProtKB">
        <authorList>
            <consortium name="WormBaseParasite"/>
        </authorList>
    </citation>
    <scope>IDENTIFICATION</scope>
</reference>
<dbReference type="PANTHER" id="PTHR14920:SF0">
    <property type="entry name" value="WD REPEAT DOMAIN 19"/>
    <property type="match status" value="1"/>
</dbReference>
<dbReference type="Gene3D" id="2.130.10.10">
    <property type="entry name" value="YVTN repeat-like/Quinoprotein amine dehydrogenase"/>
    <property type="match status" value="1"/>
</dbReference>
<dbReference type="PANTHER" id="PTHR14920">
    <property type="entry name" value="OSMOTIC AVOIDANCE ABNORMAL PROTEIN 1/WD REPEAT MEMBRANE PROTEIN"/>
    <property type="match status" value="1"/>
</dbReference>
<dbReference type="WBParaSite" id="ASIM_0000610401-mRNA-1">
    <property type="protein sequence ID" value="ASIM_0000610401-mRNA-1"/>
    <property type="gene ID" value="ASIM_0000610401"/>
</dbReference>
<dbReference type="Pfam" id="PF23389">
    <property type="entry name" value="Beta-prop_WDR19_1st"/>
    <property type="match status" value="1"/>
</dbReference>
<keyword evidence="1" id="KW-0853">WD repeat</keyword>
<dbReference type="SUPFAM" id="SSF50960">
    <property type="entry name" value="TolB, C-terminal domain"/>
    <property type="match status" value="1"/>
</dbReference>
<dbReference type="InterPro" id="IPR057855">
    <property type="entry name" value="Beta-prop_WDR19_1st"/>
</dbReference>
<evidence type="ECO:0000313" key="6">
    <source>
        <dbReference type="WBParaSite" id="ASIM_0000610401-mRNA-1"/>
    </source>
</evidence>
<dbReference type="GO" id="GO:0030991">
    <property type="term" value="C:intraciliary transport particle A"/>
    <property type="evidence" value="ECO:0007669"/>
    <property type="project" value="TreeGrafter"/>
</dbReference>
<protein>
    <submittedName>
        <fullName evidence="6">Oseg6 (inferred by orthology to a D. melanogaster protein)</fullName>
    </submittedName>
</protein>
<dbReference type="GO" id="GO:0005929">
    <property type="term" value="C:cilium"/>
    <property type="evidence" value="ECO:0007669"/>
    <property type="project" value="TreeGrafter"/>
</dbReference>
<evidence type="ECO:0000313" key="4">
    <source>
        <dbReference type="EMBL" id="VDK26223.1"/>
    </source>
</evidence>
<keyword evidence="5" id="KW-1185">Reference proteome</keyword>
<gene>
    <name evidence="4" type="ORF">ASIM_LOCUS5889</name>
</gene>
<accession>A0A0M3JEQ8</accession>
<evidence type="ECO:0000256" key="1">
    <source>
        <dbReference type="ARBA" id="ARBA00022574"/>
    </source>
</evidence>
<dbReference type="GO" id="GO:0060271">
    <property type="term" value="P:cilium assembly"/>
    <property type="evidence" value="ECO:0007669"/>
    <property type="project" value="TreeGrafter"/>
</dbReference>
<evidence type="ECO:0000256" key="2">
    <source>
        <dbReference type="ARBA" id="ARBA00022737"/>
    </source>
</evidence>
<proteinExistence type="predicted"/>
<dbReference type="EMBL" id="UYRR01012119">
    <property type="protein sequence ID" value="VDK26223.1"/>
    <property type="molecule type" value="Genomic_DNA"/>
</dbReference>
<dbReference type="InterPro" id="IPR015943">
    <property type="entry name" value="WD40/YVTN_repeat-like_dom_sf"/>
</dbReference>
<name>A0A0M3JEQ8_ANISI</name>
<evidence type="ECO:0000259" key="3">
    <source>
        <dbReference type="Pfam" id="PF23389"/>
    </source>
</evidence>